<sequence>IGRNKVDNLVTTGKLDGKRTRQRDKHLNGLTTYTDLIKDLGDHVGENHDHLHLSHCA</sequence>
<gene>
    <name evidence="1" type="primary">ORF114247</name>
</gene>
<evidence type="ECO:0000313" key="1">
    <source>
        <dbReference type="EMBL" id="CEK79216.1"/>
    </source>
</evidence>
<organism evidence="1">
    <name type="scientific">Arion vulgaris</name>
    <dbReference type="NCBI Taxonomy" id="1028688"/>
    <lineage>
        <taxon>Eukaryota</taxon>
        <taxon>Metazoa</taxon>
        <taxon>Spiralia</taxon>
        <taxon>Lophotrochozoa</taxon>
        <taxon>Mollusca</taxon>
        <taxon>Gastropoda</taxon>
        <taxon>Heterobranchia</taxon>
        <taxon>Euthyneura</taxon>
        <taxon>Panpulmonata</taxon>
        <taxon>Eupulmonata</taxon>
        <taxon>Stylommatophora</taxon>
        <taxon>Helicina</taxon>
        <taxon>Arionoidea</taxon>
        <taxon>Arionidae</taxon>
        <taxon>Arion</taxon>
    </lineage>
</organism>
<accession>A0A0B7AGN7</accession>
<protein>
    <submittedName>
        <fullName evidence="1">Uncharacterized protein</fullName>
    </submittedName>
</protein>
<dbReference type="AlphaFoldDB" id="A0A0B7AGN7"/>
<name>A0A0B7AGN7_9EUPU</name>
<feature type="non-terminal residue" evidence="1">
    <location>
        <position position="1"/>
    </location>
</feature>
<proteinExistence type="predicted"/>
<reference evidence="1" key="1">
    <citation type="submission" date="2014-12" db="EMBL/GenBank/DDBJ databases">
        <title>Insight into the proteome of Arion vulgaris.</title>
        <authorList>
            <person name="Aradska J."/>
            <person name="Bulat T."/>
            <person name="Smidak R."/>
            <person name="Sarate P."/>
            <person name="Gangsoo J."/>
            <person name="Sialana F."/>
            <person name="Bilban M."/>
            <person name="Lubec G."/>
        </authorList>
    </citation>
    <scope>NUCLEOTIDE SEQUENCE</scope>
    <source>
        <tissue evidence="1">Skin</tissue>
    </source>
</reference>
<dbReference type="EMBL" id="HACG01032351">
    <property type="protein sequence ID" value="CEK79216.1"/>
    <property type="molecule type" value="Transcribed_RNA"/>
</dbReference>